<dbReference type="Pfam" id="PF03466">
    <property type="entry name" value="LysR_substrate"/>
    <property type="match status" value="1"/>
</dbReference>
<keyword evidence="4" id="KW-0804">Transcription</keyword>
<dbReference type="SUPFAM" id="SSF46785">
    <property type="entry name" value="Winged helix' DNA-binding domain"/>
    <property type="match status" value="1"/>
</dbReference>
<dbReference type="InterPro" id="IPR005119">
    <property type="entry name" value="LysR_subst-bd"/>
</dbReference>
<keyword evidence="3" id="KW-0238">DNA-binding</keyword>
<sequence>MTGAPDVAVHRLPSLNALKAFESVARLGALNRAAEELNVTESAVSRQIRALEDDLRVELFRRVHRGVRLSPEGEQLAMSLGTAFEAIRRGVEQIRARPGVVRVRTPPTFGARWLLPRLRSFETANPDLTVRVSVLWENMDPSDVENDVGILYESRQWPPEELVPFLMERLTPVCSPAYYQTVAHLEPLEQVRRGQILHCSGMTDWQRWVARAFGDDEIDVGHGETFDTMDTALRAAEAGRGFAIGDLSMIGDDVSLGRLVAPFGVVTGGVDNLYLVRRDRLRPKPEVTRFVEWLYAQVEEMNEGR</sequence>
<dbReference type="Gene3D" id="3.40.190.10">
    <property type="entry name" value="Periplasmic binding protein-like II"/>
    <property type="match status" value="2"/>
</dbReference>
<evidence type="ECO:0000256" key="4">
    <source>
        <dbReference type="ARBA" id="ARBA00023163"/>
    </source>
</evidence>
<dbReference type="Gene3D" id="1.10.10.10">
    <property type="entry name" value="Winged helix-like DNA-binding domain superfamily/Winged helix DNA-binding domain"/>
    <property type="match status" value="1"/>
</dbReference>
<dbReference type="PANTHER" id="PTHR30537">
    <property type="entry name" value="HTH-TYPE TRANSCRIPTIONAL REGULATOR"/>
    <property type="match status" value="1"/>
</dbReference>
<dbReference type="SUPFAM" id="SSF53850">
    <property type="entry name" value="Periplasmic binding protein-like II"/>
    <property type="match status" value="1"/>
</dbReference>
<dbReference type="InterPro" id="IPR058163">
    <property type="entry name" value="LysR-type_TF_proteobact-type"/>
</dbReference>
<dbReference type="FunFam" id="1.10.10.10:FF:000001">
    <property type="entry name" value="LysR family transcriptional regulator"/>
    <property type="match status" value="1"/>
</dbReference>
<dbReference type="GO" id="GO:0043565">
    <property type="term" value="F:sequence-specific DNA binding"/>
    <property type="evidence" value="ECO:0007669"/>
    <property type="project" value="TreeGrafter"/>
</dbReference>
<reference evidence="6 7" key="1">
    <citation type="submission" date="2017-08" db="EMBL/GenBank/DDBJ databases">
        <title>Pleomorphomonas carboxidotrophicus sp. nov., a new mesophilic hydrogenogenic carboxidotroph.</title>
        <authorList>
            <person name="Esquivel-Elizondo S."/>
            <person name="Krajmalnik-Brown R."/>
            <person name="Maldonado J."/>
        </authorList>
    </citation>
    <scope>NUCLEOTIDE SEQUENCE [LARGE SCALE GENOMIC DNA]</scope>
    <source>
        <strain evidence="6 7">SVCO-16</strain>
    </source>
</reference>
<dbReference type="EMBL" id="NQVN01000053">
    <property type="protein sequence ID" value="PIO96137.1"/>
    <property type="molecule type" value="Genomic_DNA"/>
</dbReference>
<protein>
    <recommendedName>
        <fullName evidence="5">HTH lysR-type domain-containing protein</fullName>
    </recommendedName>
</protein>
<dbReference type="PANTHER" id="PTHR30537:SF26">
    <property type="entry name" value="GLYCINE CLEAVAGE SYSTEM TRANSCRIPTIONAL ACTIVATOR"/>
    <property type="match status" value="1"/>
</dbReference>
<evidence type="ECO:0000256" key="2">
    <source>
        <dbReference type="ARBA" id="ARBA00023015"/>
    </source>
</evidence>
<evidence type="ECO:0000313" key="7">
    <source>
        <dbReference type="Proteomes" id="UP000231070"/>
    </source>
</evidence>
<dbReference type="CDD" id="cd08432">
    <property type="entry name" value="PBP2_GcdR_TrpI_HvrB_AmpR_like"/>
    <property type="match status" value="1"/>
</dbReference>
<dbReference type="InterPro" id="IPR000847">
    <property type="entry name" value="LysR_HTH_N"/>
</dbReference>
<keyword evidence="7" id="KW-1185">Reference proteome</keyword>
<dbReference type="GO" id="GO:0003700">
    <property type="term" value="F:DNA-binding transcription factor activity"/>
    <property type="evidence" value="ECO:0007669"/>
    <property type="project" value="InterPro"/>
</dbReference>
<evidence type="ECO:0000313" key="6">
    <source>
        <dbReference type="EMBL" id="PIO96137.1"/>
    </source>
</evidence>
<accession>A0A2G9WN52</accession>
<comment type="similarity">
    <text evidence="1">Belongs to the LysR transcriptional regulatory family.</text>
</comment>
<keyword evidence="2" id="KW-0805">Transcription regulation</keyword>
<evidence type="ECO:0000259" key="5">
    <source>
        <dbReference type="PROSITE" id="PS50931"/>
    </source>
</evidence>
<gene>
    <name evidence="6" type="ORF">CJ014_26975</name>
</gene>
<name>A0A2G9WN52_9HYPH</name>
<dbReference type="PROSITE" id="PS50931">
    <property type="entry name" value="HTH_LYSR"/>
    <property type="match status" value="1"/>
</dbReference>
<dbReference type="Pfam" id="PF00126">
    <property type="entry name" value="HTH_1"/>
    <property type="match status" value="1"/>
</dbReference>
<evidence type="ECO:0000256" key="1">
    <source>
        <dbReference type="ARBA" id="ARBA00009437"/>
    </source>
</evidence>
<dbReference type="PRINTS" id="PR00039">
    <property type="entry name" value="HTHLYSR"/>
</dbReference>
<comment type="caution">
    <text evidence="6">The sequence shown here is derived from an EMBL/GenBank/DDBJ whole genome shotgun (WGS) entry which is preliminary data.</text>
</comment>
<evidence type="ECO:0000256" key="3">
    <source>
        <dbReference type="ARBA" id="ARBA00023125"/>
    </source>
</evidence>
<dbReference type="GO" id="GO:0006351">
    <property type="term" value="P:DNA-templated transcription"/>
    <property type="evidence" value="ECO:0007669"/>
    <property type="project" value="TreeGrafter"/>
</dbReference>
<feature type="domain" description="HTH lysR-type" evidence="5">
    <location>
        <begin position="13"/>
        <end position="70"/>
    </location>
</feature>
<dbReference type="InterPro" id="IPR036388">
    <property type="entry name" value="WH-like_DNA-bd_sf"/>
</dbReference>
<organism evidence="6 7">
    <name type="scientific">Pleomorphomonas carboxyditropha</name>
    <dbReference type="NCBI Taxonomy" id="2023338"/>
    <lineage>
        <taxon>Bacteria</taxon>
        <taxon>Pseudomonadati</taxon>
        <taxon>Pseudomonadota</taxon>
        <taxon>Alphaproteobacteria</taxon>
        <taxon>Hyphomicrobiales</taxon>
        <taxon>Pleomorphomonadaceae</taxon>
        <taxon>Pleomorphomonas</taxon>
    </lineage>
</organism>
<proteinExistence type="inferred from homology"/>
<dbReference type="InterPro" id="IPR036390">
    <property type="entry name" value="WH_DNA-bd_sf"/>
</dbReference>
<dbReference type="Proteomes" id="UP000231070">
    <property type="component" value="Unassembled WGS sequence"/>
</dbReference>
<dbReference type="AlphaFoldDB" id="A0A2G9WN52"/>